<organism evidence="4">
    <name type="scientific">mine drainage metagenome</name>
    <dbReference type="NCBI Taxonomy" id="410659"/>
    <lineage>
        <taxon>unclassified sequences</taxon>
        <taxon>metagenomes</taxon>
        <taxon>ecological metagenomes</taxon>
    </lineage>
</organism>
<dbReference type="InterPro" id="IPR032806">
    <property type="entry name" value="YbfD_N"/>
</dbReference>
<accession>T1CEB2</accession>
<feature type="compositionally biased region" description="Low complexity" evidence="1">
    <location>
        <begin position="167"/>
        <end position="177"/>
    </location>
</feature>
<feature type="non-terminal residue" evidence="4">
    <location>
        <position position="1"/>
    </location>
</feature>
<dbReference type="PANTHER" id="PTHR30298:SF0">
    <property type="entry name" value="PROTEIN YBFL-RELATED"/>
    <property type="match status" value="1"/>
</dbReference>
<dbReference type="GO" id="GO:0004803">
    <property type="term" value="F:transposase activity"/>
    <property type="evidence" value="ECO:0007669"/>
    <property type="project" value="InterPro"/>
</dbReference>
<dbReference type="PANTHER" id="PTHR30298">
    <property type="entry name" value="H REPEAT-ASSOCIATED PREDICTED TRANSPOSASE"/>
    <property type="match status" value="1"/>
</dbReference>
<gene>
    <name evidence="4" type="ORF">B1A_08617</name>
</gene>
<feature type="domain" description="H repeat-associated protein N-terminal" evidence="3">
    <location>
        <begin position="65"/>
        <end position="158"/>
    </location>
</feature>
<dbReference type="GO" id="GO:0006313">
    <property type="term" value="P:DNA transposition"/>
    <property type="evidence" value="ECO:0007669"/>
    <property type="project" value="InterPro"/>
</dbReference>
<dbReference type="EMBL" id="AUZX01006146">
    <property type="protein sequence ID" value="EQD65075.1"/>
    <property type="molecule type" value="Genomic_DNA"/>
</dbReference>
<proteinExistence type="predicted"/>
<dbReference type="InterPro" id="IPR047647">
    <property type="entry name" value="ISAs1_transpos"/>
</dbReference>
<evidence type="ECO:0000256" key="1">
    <source>
        <dbReference type="SAM" id="MobiDB-lite"/>
    </source>
</evidence>
<evidence type="ECO:0000259" key="3">
    <source>
        <dbReference type="Pfam" id="PF13808"/>
    </source>
</evidence>
<reference evidence="4" key="2">
    <citation type="journal article" date="2014" name="ISME J.">
        <title>Microbial stratification in low pH oxic and suboxic macroscopic growths along an acid mine drainage.</title>
        <authorList>
            <person name="Mendez-Garcia C."/>
            <person name="Mesa V."/>
            <person name="Sprenger R.R."/>
            <person name="Richter M."/>
            <person name="Diez M.S."/>
            <person name="Solano J."/>
            <person name="Bargiela R."/>
            <person name="Golyshina O.V."/>
            <person name="Manteca A."/>
            <person name="Ramos J.L."/>
            <person name="Gallego J.R."/>
            <person name="Llorente I."/>
            <person name="Martins Dos Santos V.A."/>
            <person name="Jensen O.N."/>
            <person name="Pelaez A.I."/>
            <person name="Sanchez J."/>
            <person name="Ferrer M."/>
        </authorList>
    </citation>
    <scope>NUCLEOTIDE SEQUENCE</scope>
</reference>
<name>T1CEB2_9ZZZZ</name>
<reference evidence="4" key="1">
    <citation type="submission" date="2013-08" db="EMBL/GenBank/DDBJ databases">
        <authorList>
            <person name="Mendez C."/>
            <person name="Richter M."/>
            <person name="Ferrer M."/>
            <person name="Sanchez J."/>
        </authorList>
    </citation>
    <scope>NUCLEOTIDE SEQUENCE</scope>
</reference>
<dbReference type="Pfam" id="PF01609">
    <property type="entry name" value="DDE_Tnp_1"/>
    <property type="match status" value="1"/>
</dbReference>
<evidence type="ECO:0000259" key="2">
    <source>
        <dbReference type="Pfam" id="PF01609"/>
    </source>
</evidence>
<dbReference type="Pfam" id="PF13808">
    <property type="entry name" value="DDE_Tnp_1_assoc"/>
    <property type="match status" value="1"/>
</dbReference>
<dbReference type="InterPro" id="IPR051698">
    <property type="entry name" value="Transposase_11-like"/>
</dbReference>
<dbReference type="AlphaFoldDB" id="T1CEB2"/>
<comment type="caution">
    <text evidence="4">The sequence shown here is derived from an EMBL/GenBank/DDBJ whole genome shotgun (WGS) entry which is preliminary data.</text>
</comment>
<feature type="region of interest" description="Disordered" evidence="1">
    <location>
        <begin position="161"/>
        <end position="195"/>
    </location>
</feature>
<evidence type="ECO:0000313" key="4">
    <source>
        <dbReference type="EMBL" id="EQD65075.1"/>
    </source>
</evidence>
<sequence>TAGYGRRSGRYVAHGQIKHVYVRSLHRRSREVLSGTFDHPLLLANPRSEVAQIDFNTADLSSLIERLETITDPRDPRGVRHDFASTLVLIACATLAGNKSLVALSEWCDSSSQEVLCRLGARISPATGLRIPPSYATIRRAAMEVNPDEFDLIVNTWAAEQPDRRSQAATQTGTTGTVAEDQPGATGSDPEGGRGAGFGADLVGVAVDGKALRGARRPDGTQVQLLAALRHDTGMVIAQRNVENDKTNEILAFAPLLEPLDLADKVVTADAMHTQRRAAKLVVGKGGHYIFGCKENQPRLWNAAVEAAGGIDIDHPEYETSTRGHGRIDRHRTWTAPVPCSAGFPHASRYIIIERESSTLDDVRTSIETRYYVTDLAPTDASTEHLLRLTRGHWSVESLHWVRDVTFDEDRSQVRTGTLPRILATLRNLAIGIIRHATHRSVNIAAATRQLARQPDVTLDLLGIPAGLCK</sequence>
<feature type="domain" description="Transposase IS4-like" evidence="2">
    <location>
        <begin position="203"/>
        <end position="430"/>
    </location>
</feature>
<feature type="non-terminal residue" evidence="4">
    <location>
        <position position="470"/>
    </location>
</feature>
<dbReference type="InterPro" id="IPR002559">
    <property type="entry name" value="Transposase_11"/>
</dbReference>
<dbReference type="GO" id="GO:0003677">
    <property type="term" value="F:DNA binding"/>
    <property type="evidence" value="ECO:0007669"/>
    <property type="project" value="InterPro"/>
</dbReference>
<dbReference type="NCBIfam" id="NF033564">
    <property type="entry name" value="transpos_ISAs1"/>
    <property type="match status" value="1"/>
</dbReference>
<protein>
    <submittedName>
        <fullName evidence="4">Transposase for IS2404</fullName>
    </submittedName>
</protein>